<feature type="transmembrane region" description="Helical" evidence="1">
    <location>
        <begin position="101"/>
        <end position="120"/>
    </location>
</feature>
<feature type="transmembrane region" description="Helical" evidence="1">
    <location>
        <begin position="12"/>
        <end position="31"/>
    </location>
</feature>
<sequence>MSVNWKKSVLPHILAVLIFIVLGFIYCSPVLQGNTLHQSDMTQVQGMMKEARDFYDRTGERPLWTNSMFSGMPSFVIYTGPTANQLGWVNRLTTLFLPQPVNMLFIAMLGIYFLLCVLGFNYWVRIFGAVAYGFSSYNLILMVTGHITKMMCMAWMAPVFAGIILVYRGRHLLGGAITALSAGLLIYNNHLQVIYYTLIMIGCLVVGELVYSIKEKTLPRFLIASVVLLIAGILAVLPASDNLLITQEYAKYSIRGSQSELTLQNTTNQSFEKGGLDIDYAYQWSMGKLETFSILVPNVYGTASVSPEFVSNSETKAKLLSLGVPPQQADAVAGQFAGWLYWGPQPGTSQVYFGVVVCFLFILSLFLIRSRHKWWLLAVTVIGIVMSWGRNFAGINDFLFYHLPFYNKFRAPSMSLILPQLTFVWLAGWALQELVTGNTDQKKAWEAIKKSLYITGGIIILLMIIPGSLMDYSGPNDSMLQGPQAQLLGALRSDRASLLQHDAFRSLILVLIFAALLWAFVKQKIKTTPFFVILGVVLLFDLFQVDKRFLNNDSFVPAEEPAMPAPSAADQQILQDKTPYYRTLNLATSPSNIFNGDALTSYYHKSVGGYSPAKLWRYQDLIDYQLTPEIQRIISSLQGKQSLDSAAMAAFQSSPVLNMLNTRYFIVNPGAPPVRNNAALGNAWFVKGVRWAPDANSEMRALSNLDVQDSAVIDQRLRSQVGTVAAADSAAHIQLTQYGLNALKYASENTAEGLAVFSDIYYPAGWKAFIDGKETPILRVNYALRGLKIPAGKHQIEFRFHPDTFFTGQKIAGFSSVLLILLVIGGLVAEGVRRQRAKV</sequence>
<gene>
    <name evidence="2" type="ORF">GCM10023143_30620</name>
</gene>
<feature type="transmembrane region" description="Helical" evidence="1">
    <location>
        <begin position="413"/>
        <end position="431"/>
    </location>
</feature>
<feature type="transmembrane region" description="Helical" evidence="1">
    <location>
        <begin position="351"/>
        <end position="368"/>
    </location>
</feature>
<evidence type="ECO:0000256" key="1">
    <source>
        <dbReference type="SAM" id="Phobius"/>
    </source>
</evidence>
<proteinExistence type="predicted"/>
<reference evidence="3" key="1">
    <citation type="journal article" date="2019" name="Int. J. Syst. Evol. Microbiol.">
        <title>The Global Catalogue of Microorganisms (GCM) 10K type strain sequencing project: providing services to taxonomists for standard genome sequencing and annotation.</title>
        <authorList>
            <consortium name="The Broad Institute Genomics Platform"/>
            <consortium name="The Broad Institute Genome Sequencing Center for Infectious Disease"/>
            <person name="Wu L."/>
            <person name="Ma J."/>
        </authorList>
    </citation>
    <scope>NUCLEOTIDE SEQUENCE [LARGE SCALE GENOMIC DNA]</scope>
    <source>
        <strain evidence="3">JCM 17664</strain>
    </source>
</reference>
<feature type="transmembrane region" description="Helical" evidence="1">
    <location>
        <begin position="528"/>
        <end position="545"/>
    </location>
</feature>
<feature type="transmembrane region" description="Helical" evidence="1">
    <location>
        <begin position="218"/>
        <end position="237"/>
    </location>
</feature>
<keyword evidence="1" id="KW-0812">Transmembrane</keyword>
<dbReference type="RefSeq" id="WP_344980941.1">
    <property type="nucleotide sequence ID" value="NZ_BAABFN010000021.1"/>
</dbReference>
<keyword evidence="3" id="KW-1185">Reference proteome</keyword>
<keyword evidence="1" id="KW-1133">Transmembrane helix</keyword>
<dbReference type="Proteomes" id="UP001501207">
    <property type="component" value="Unassembled WGS sequence"/>
</dbReference>
<dbReference type="InterPro" id="IPR018580">
    <property type="entry name" value="Uncharacterised_YfhO"/>
</dbReference>
<dbReference type="PANTHER" id="PTHR38454">
    <property type="entry name" value="INTEGRAL MEMBRANE PROTEIN-RELATED"/>
    <property type="match status" value="1"/>
</dbReference>
<evidence type="ECO:0000313" key="3">
    <source>
        <dbReference type="Proteomes" id="UP001501207"/>
    </source>
</evidence>
<evidence type="ECO:0000313" key="2">
    <source>
        <dbReference type="EMBL" id="GAA4318112.1"/>
    </source>
</evidence>
<comment type="caution">
    <text evidence="2">The sequence shown here is derived from an EMBL/GenBank/DDBJ whole genome shotgun (WGS) entry which is preliminary data.</text>
</comment>
<feature type="transmembrane region" description="Helical" evidence="1">
    <location>
        <begin position="375"/>
        <end position="393"/>
    </location>
</feature>
<dbReference type="PANTHER" id="PTHR38454:SF1">
    <property type="entry name" value="INTEGRAL MEMBRANE PROTEIN"/>
    <property type="match status" value="1"/>
</dbReference>
<dbReference type="Pfam" id="PF09586">
    <property type="entry name" value="YfhO"/>
    <property type="match status" value="1"/>
</dbReference>
<organism evidence="2 3">
    <name type="scientific">Compostibacter hankyongensis</name>
    <dbReference type="NCBI Taxonomy" id="1007089"/>
    <lineage>
        <taxon>Bacteria</taxon>
        <taxon>Pseudomonadati</taxon>
        <taxon>Bacteroidota</taxon>
        <taxon>Chitinophagia</taxon>
        <taxon>Chitinophagales</taxon>
        <taxon>Chitinophagaceae</taxon>
        <taxon>Compostibacter</taxon>
    </lineage>
</organism>
<feature type="transmembrane region" description="Helical" evidence="1">
    <location>
        <begin position="452"/>
        <end position="470"/>
    </location>
</feature>
<feature type="transmembrane region" description="Helical" evidence="1">
    <location>
        <begin position="193"/>
        <end position="211"/>
    </location>
</feature>
<name>A0ABP8G659_9BACT</name>
<feature type="transmembrane region" description="Helical" evidence="1">
    <location>
        <begin position="503"/>
        <end position="521"/>
    </location>
</feature>
<accession>A0ABP8G659</accession>
<dbReference type="EMBL" id="BAABFN010000021">
    <property type="protein sequence ID" value="GAA4318112.1"/>
    <property type="molecule type" value="Genomic_DNA"/>
</dbReference>
<protein>
    <submittedName>
        <fullName evidence="2">YfhO family protein</fullName>
    </submittedName>
</protein>
<feature type="transmembrane region" description="Helical" evidence="1">
    <location>
        <begin position="811"/>
        <end position="829"/>
    </location>
</feature>
<keyword evidence="1" id="KW-0472">Membrane</keyword>